<protein>
    <submittedName>
        <fullName evidence="4">VOC family protein</fullName>
    </submittedName>
</protein>
<evidence type="ECO:0000256" key="2">
    <source>
        <dbReference type="SAM" id="SignalP"/>
    </source>
</evidence>
<comment type="caution">
    <text evidence="4">The sequence shown here is derived from an EMBL/GenBank/DDBJ whole genome shotgun (WGS) entry which is preliminary data.</text>
</comment>
<dbReference type="GO" id="GO:0004493">
    <property type="term" value="F:methylmalonyl-CoA epimerase activity"/>
    <property type="evidence" value="ECO:0007669"/>
    <property type="project" value="TreeGrafter"/>
</dbReference>
<dbReference type="Gene3D" id="3.10.180.10">
    <property type="entry name" value="2,3-Dihydroxybiphenyl 1,2-Dioxygenase, domain 1"/>
    <property type="match status" value="2"/>
</dbReference>
<feature type="chain" id="PRO_5041446893" evidence="2">
    <location>
        <begin position="39"/>
        <end position="488"/>
    </location>
</feature>
<evidence type="ECO:0000256" key="1">
    <source>
        <dbReference type="ARBA" id="ARBA00022723"/>
    </source>
</evidence>
<dbReference type="GO" id="GO:0046872">
    <property type="term" value="F:metal ion binding"/>
    <property type="evidence" value="ECO:0007669"/>
    <property type="project" value="UniProtKB-KW"/>
</dbReference>
<dbReference type="PROSITE" id="PS51819">
    <property type="entry name" value="VOC"/>
    <property type="match status" value="1"/>
</dbReference>
<dbReference type="AlphaFoldDB" id="A0AA41R3U2"/>
<dbReference type="RefSeq" id="WP_246911123.1">
    <property type="nucleotide sequence ID" value="NZ_JALJRB010000018.1"/>
</dbReference>
<accession>A0AA41R3U2</accession>
<dbReference type="Pfam" id="PF00903">
    <property type="entry name" value="Glyoxalase"/>
    <property type="match status" value="2"/>
</dbReference>
<dbReference type="InterPro" id="IPR004360">
    <property type="entry name" value="Glyas_Fos-R_dOase_dom"/>
</dbReference>
<dbReference type="InterPro" id="IPR051785">
    <property type="entry name" value="MMCE/EMCE_epimerase"/>
</dbReference>
<dbReference type="EMBL" id="JALJRB010000018">
    <property type="protein sequence ID" value="MCJ8501834.1"/>
    <property type="molecule type" value="Genomic_DNA"/>
</dbReference>
<dbReference type="CDD" id="cd06587">
    <property type="entry name" value="VOC"/>
    <property type="match status" value="1"/>
</dbReference>
<gene>
    <name evidence="4" type="ORF">MRX98_14720</name>
</gene>
<evidence type="ECO:0000313" key="5">
    <source>
        <dbReference type="Proteomes" id="UP001165427"/>
    </source>
</evidence>
<keyword evidence="2" id="KW-0732">Signal</keyword>
<sequence length="488" mass="51827">MVMHTQEEEMRRLLKIGCQGLGCCMAALVVLIMGTALAGCGAGTKDEPSDPPVLSGVFVDGPVAGLEYATPTLNGLTDSDGGFEYREGEIVTFAAGEIVLGSAEGGPVLTPIDIGTGPWSSANMTAVNIARFLQLLDVDGDPADGIAIIEAMRPLLAWDAADGANDGTLFQDETSVFLNSGPFATFLDRIIGILDDAAVFSAHTPRTLALRTATGARRHLDATLTALAPHPFAPYVKEVGIGVTDLDASKAFYDTVMGLHHRDDRVSSDRSETVYEDNRPVSATSTPNRLVLMKYDDDTIDCTNRPVKLVFAVADVDAVYAAIVANGGTGFSAPADQPGLGRIGMALDPDGYLIELIEFAVPGTYLTAIGIGVPDIATSDDFYTRVIGMRLKYYLHVPYFMNEAILQSRLSPSYDLSHGMDVVLMDYFNPRPYDNVPARITFTVADPAAVTQAIRDAGLLVVQEPTAGLPGIAKDPLGYETGLVATVQ</sequence>
<evidence type="ECO:0000313" key="4">
    <source>
        <dbReference type="EMBL" id="MCJ8501834.1"/>
    </source>
</evidence>
<dbReference type="PANTHER" id="PTHR43048:SF3">
    <property type="entry name" value="METHYLMALONYL-COA EPIMERASE, MITOCHONDRIAL"/>
    <property type="match status" value="1"/>
</dbReference>
<dbReference type="PANTHER" id="PTHR43048">
    <property type="entry name" value="METHYLMALONYL-COA EPIMERASE"/>
    <property type="match status" value="1"/>
</dbReference>
<dbReference type="GO" id="GO:0046491">
    <property type="term" value="P:L-methylmalonyl-CoA metabolic process"/>
    <property type="evidence" value="ECO:0007669"/>
    <property type="project" value="TreeGrafter"/>
</dbReference>
<keyword evidence="1" id="KW-0479">Metal-binding</keyword>
<name>A0AA41R3U2_9BACT</name>
<dbReference type="InterPro" id="IPR037523">
    <property type="entry name" value="VOC_core"/>
</dbReference>
<proteinExistence type="predicted"/>
<dbReference type="InterPro" id="IPR029068">
    <property type="entry name" value="Glyas_Bleomycin-R_OHBP_Dase"/>
</dbReference>
<dbReference type="Proteomes" id="UP001165427">
    <property type="component" value="Unassembled WGS sequence"/>
</dbReference>
<organism evidence="4 5">
    <name type="scientific">Desulfatitalea alkaliphila</name>
    <dbReference type="NCBI Taxonomy" id="2929485"/>
    <lineage>
        <taxon>Bacteria</taxon>
        <taxon>Pseudomonadati</taxon>
        <taxon>Thermodesulfobacteriota</taxon>
        <taxon>Desulfobacteria</taxon>
        <taxon>Desulfobacterales</taxon>
        <taxon>Desulfosarcinaceae</taxon>
        <taxon>Desulfatitalea</taxon>
    </lineage>
</organism>
<reference evidence="4" key="1">
    <citation type="submission" date="2022-04" db="EMBL/GenBank/DDBJ databases">
        <title>Desulfatitalea alkaliphila sp. nov., a novel anaerobic sulfate-reducing bacterium isolated from terrestrial mud volcano, Taman Peninsula, Russia.</title>
        <authorList>
            <person name="Khomyakova M.A."/>
            <person name="Merkel A.Y."/>
            <person name="Slobodkin A.I."/>
        </authorList>
    </citation>
    <scope>NUCLEOTIDE SEQUENCE</scope>
    <source>
        <strain evidence="4">M08but</strain>
    </source>
</reference>
<feature type="domain" description="VOC" evidence="3">
    <location>
        <begin position="235"/>
        <end position="359"/>
    </location>
</feature>
<feature type="signal peptide" evidence="2">
    <location>
        <begin position="1"/>
        <end position="38"/>
    </location>
</feature>
<dbReference type="SUPFAM" id="SSF54593">
    <property type="entry name" value="Glyoxalase/Bleomycin resistance protein/Dihydroxybiphenyl dioxygenase"/>
    <property type="match status" value="2"/>
</dbReference>
<keyword evidence="5" id="KW-1185">Reference proteome</keyword>
<evidence type="ECO:0000259" key="3">
    <source>
        <dbReference type="PROSITE" id="PS51819"/>
    </source>
</evidence>